<dbReference type="InParanoid" id="H2XW09"/>
<dbReference type="Proteomes" id="UP000008144">
    <property type="component" value="Chromosome 9"/>
</dbReference>
<reference evidence="2" key="2">
    <citation type="journal article" date="2008" name="Genome Biol.">
        <title>Improved genome assembly and evidence-based global gene model set for the chordate Ciona intestinalis: new insight into intron and operon populations.</title>
        <authorList>
            <person name="Satou Y."/>
            <person name="Mineta K."/>
            <person name="Ogasawara M."/>
            <person name="Sasakura Y."/>
            <person name="Shoguchi E."/>
            <person name="Ueno K."/>
            <person name="Yamada L."/>
            <person name="Matsumoto J."/>
            <person name="Wasserscheid J."/>
            <person name="Dewar K."/>
            <person name="Wiley G.B."/>
            <person name="Macmil S.L."/>
            <person name="Roe B.A."/>
            <person name="Zeller R.W."/>
            <person name="Hastings K.E."/>
            <person name="Lemaire P."/>
            <person name="Lindquist E."/>
            <person name="Endo T."/>
            <person name="Hotta K."/>
            <person name="Inaba K."/>
        </authorList>
    </citation>
    <scope>NUCLEOTIDE SEQUENCE [LARGE SCALE GENOMIC DNA]</scope>
    <source>
        <strain evidence="2">wild type</strain>
    </source>
</reference>
<evidence type="ECO:0000313" key="3">
    <source>
        <dbReference type="Proteomes" id="UP000008144"/>
    </source>
</evidence>
<reference evidence="2" key="3">
    <citation type="submission" date="2025-08" db="UniProtKB">
        <authorList>
            <consortium name="Ensembl"/>
        </authorList>
    </citation>
    <scope>IDENTIFICATION</scope>
</reference>
<keyword evidence="3" id="KW-1185">Reference proteome</keyword>
<evidence type="ECO:0000256" key="1">
    <source>
        <dbReference type="SAM" id="MobiDB-lite"/>
    </source>
</evidence>
<protein>
    <submittedName>
        <fullName evidence="2">Uncharacterized protein</fullName>
    </submittedName>
</protein>
<dbReference type="HOGENOM" id="CLU_2385496_0_0_1"/>
<dbReference type="AlphaFoldDB" id="H2XW09"/>
<dbReference type="EMBL" id="EAAA01002965">
    <property type="status" value="NOT_ANNOTATED_CDS"/>
    <property type="molecule type" value="Genomic_DNA"/>
</dbReference>
<evidence type="ECO:0000313" key="2">
    <source>
        <dbReference type="Ensembl" id="ENSCINP00000033843.1"/>
    </source>
</evidence>
<feature type="compositionally biased region" description="Basic residues" evidence="1">
    <location>
        <begin position="43"/>
        <end position="60"/>
    </location>
</feature>
<reference evidence="3" key="1">
    <citation type="journal article" date="2002" name="Science">
        <title>The draft genome of Ciona intestinalis: insights into chordate and vertebrate origins.</title>
        <authorList>
            <person name="Dehal P."/>
            <person name="Satou Y."/>
            <person name="Campbell R.K."/>
            <person name="Chapman J."/>
            <person name="Degnan B."/>
            <person name="De Tomaso A."/>
            <person name="Davidson B."/>
            <person name="Di Gregorio A."/>
            <person name="Gelpke M."/>
            <person name="Goodstein D.M."/>
            <person name="Harafuji N."/>
            <person name="Hastings K.E."/>
            <person name="Ho I."/>
            <person name="Hotta K."/>
            <person name="Huang W."/>
            <person name="Kawashima T."/>
            <person name="Lemaire P."/>
            <person name="Martinez D."/>
            <person name="Meinertzhagen I.A."/>
            <person name="Necula S."/>
            <person name="Nonaka M."/>
            <person name="Putnam N."/>
            <person name="Rash S."/>
            <person name="Saiga H."/>
            <person name="Satake M."/>
            <person name="Terry A."/>
            <person name="Yamada L."/>
            <person name="Wang H.G."/>
            <person name="Awazu S."/>
            <person name="Azumi K."/>
            <person name="Boore J."/>
            <person name="Branno M."/>
            <person name="Chin-Bow S."/>
            <person name="DeSantis R."/>
            <person name="Doyle S."/>
            <person name="Francino P."/>
            <person name="Keys D.N."/>
            <person name="Haga S."/>
            <person name="Hayashi H."/>
            <person name="Hino K."/>
            <person name="Imai K.S."/>
            <person name="Inaba K."/>
            <person name="Kano S."/>
            <person name="Kobayashi K."/>
            <person name="Kobayashi M."/>
            <person name="Lee B.I."/>
            <person name="Makabe K.W."/>
            <person name="Manohar C."/>
            <person name="Matassi G."/>
            <person name="Medina M."/>
            <person name="Mochizuki Y."/>
            <person name="Mount S."/>
            <person name="Morishita T."/>
            <person name="Miura S."/>
            <person name="Nakayama A."/>
            <person name="Nishizaka S."/>
            <person name="Nomoto H."/>
            <person name="Ohta F."/>
            <person name="Oishi K."/>
            <person name="Rigoutsos I."/>
            <person name="Sano M."/>
            <person name="Sasaki A."/>
            <person name="Sasakura Y."/>
            <person name="Shoguchi E."/>
            <person name="Shin-i T."/>
            <person name="Spagnuolo A."/>
            <person name="Stainier D."/>
            <person name="Suzuki M.M."/>
            <person name="Tassy O."/>
            <person name="Takatori N."/>
            <person name="Tokuoka M."/>
            <person name="Yagi K."/>
            <person name="Yoshizaki F."/>
            <person name="Wada S."/>
            <person name="Zhang C."/>
            <person name="Hyatt P.D."/>
            <person name="Larimer F."/>
            <person name="Detter C."/>
            <person name="Doggett N."/>
            <person name="Glavina T."/>
            <person name="Hawkins T."/>
            <person name="Richardson P."/>
            <person name="Lucas S."/>
            <person name="Kohara Y."/>
            <person name="Levine M."/>
            <person name="Satoh N."/>
            <person name="Rokhsar D.S."/>
        </authorList>
    </citation>
    <scope>NUCLEOTIDE SEQUENCE [LARGE SCALE GENOMIC DNA]</scope>
</reference>
<accession>H2XW09</accession>
<proteinExistence type="predicted"/>
<feature type="compositionally biased region" description="Polar residues" evidence="1">
    <location>
        <begin position="1"/>
        <end position="14"/>
    </location>
</feature>
<reference evidence="2" key="4">
    <citation type="submission" date="2025-09" db="UniProtKB">
        <authorList>
            <consortium name="Ensembl"/>
        </authorList>
    </citation>
    <scope>IDENTIFICATION</scope>
</reference>
<name>H2XW09_CIOIN</name>
<feature type="region of interest" description="Disordered" evidence="1">
    <location>
        <begin position="1"/>
        <end position="20"/>
    </location>
</feature>
<organism evidence="2 3">
    <name type="scientific">Ciona intestinalis</name>
    <name type="common">Transparent sea squirt</name>
    <name type="synonym">Ascidia intestinalis</name>
    <dbReference type="NCBI Taxonomy" id="7719"/>
    <lineage>
        <taxon>Eukaryota</taxon>
        <taxon>Metazoa</taxon>
        <taxon>Chordata</taxon>
        <taxon>Tunicata</taxon>
        <taxon>Ascidiacea</taxon>
        <taxon>Phlebobranchia</taxon>
        <taxon>Cionidae</taxon>
        <taxon>Ciona</taxon>
    </lineage>
</organism>
<dbReference type="Ensembl" id="ENSCINT00000033505.1">
    <property type="protein sequence ID" value="ENSCINP00000033843.1"/>
    <property type="gene ID" value="ENSCING00000022725.1"/>
</dbReference>
<sequence>MENTEQNQSSGQLNSKDKTFKDTEIHMLDVKYLKYAIKEAQKKTSKRRKTKKMKQKKIKTNRNIQENVEKEVTPTHVILEGELDSTIVKTTSQT</sequence>
<feature type="region of interest" description="Disordered" evidence="1">
    <location>
        <begin position="40"/>
        <end position="69"/>
    </location>
</feature>